<feature type="compositionally biased region" description="Basic and acidic residues" evidence="1">
    <location>
        <begin position="69"/>
        <end position="79"/>
    </location>
</feature>
<accession>A0A2U8W2I3</accession>
<name>A0A2U8W2I3_9HYPH</name>
<evidence type="ECO:0000256" key="1">
    <source>
        <dbReference type="SAM" id="MobiDB-lite"/>
    </source>
</evidence>
<proteinExistence type="predicted"/>
<gene>
    <name evidence="2" type="ORF">DK389_03950</name>
</gene>
<sequence length="79" mass="8895">MVPGLVEKPICGLRPAFLPVSVSYCGKLVRHRLSQGSGDDAIGRQELHGCLERGFQPRSKRKAPQTVRLRGEYVSRRHR</sequence>
<feature type="region of interest" description="Disordered" evidence="1">
    <location>
        <begin position="53"/>
        <end position="79"/>
    </location>
</feature>
<protein>
    <submittedName>
        <fullName evidence="2">Uncharacterized protein</fullName>
    </submittedName>
</protein>
<dbReference type="AlphaFoldDB" id="A0A2U8W2I3"/>
<dbReference type="EMBL" id="CP029550">
    <property type="protein sequence ID" value="AWN39841.1"/>
    <property type="molecule type" value="Genomic_DNA"/>
</dbReference>
<dbReference type="KEGG" id="mets:DK389_03950"/>
<dbReference type="Proteomes" id="UP000245926">
    <property type="component" value="Chromosome"/>
</dbReference>
<keyword evidence="3" id="KW-1185">Reference proteome</keyword>
<evidence type="ECO:0000313" key="3">
    <source>
        <dbReference type="Proteomes" id="UP000245926"/>
    </source>
</evidence>
<reference evidence="3" key="1">
    <citation type="submission" date="2018-05" db="EMBL/GenBank/DDBJ databases">
        <title>Complete Genome Sequence of Methylobacterium sp. 17SD2-17.</title>
        <authorList>
            <person name="Srinivasan S."/>
        </authorList>
    </citation>
    <scope>NUCLEOTIDE SEQUENCE [LARGE SCALE GENOMIC DNA]</scope>
    <source>
        <strain evidence="3">17SD2-17</strain>
    </source>
</reference>
<evidence type="ECO:0000313" key="2">
    <source>
        <dbReference type="EMBL" id="AWN39841.1"/>
    </source>
</evidence>
<organism evidence="2 3">
    <name type="scientific">Methylobacterium durans</name>
    <dbReference type="NCBI Taxonomy" id="2202825"/>
    <lineage>
        <taxon>Bacteria</taxon>
        <taxon>Pseudomonadati</taxon>
        <taxon>Pseudomonadota</taxon>
        <taxon>Alphaproteobacteria</taxon>
        <taxon>Hyphomicrobiales</taxon>
        <taxon>Methylobacteriaceae</taxon>
        <taxon>Methylobacterium</taxon>
    </lineage>
</organism>